<reference evidence="2 3" key="1">
    <citation type="submission" date="2013-12" db="EMBL/GenBank/DDBJ databases">
        <title>Draft genome of the parsitic nematode Ancylostoma duodenale.</title>
        <authorList>
            <person name="Mitreva M."/>
        </authorList>
    </citation>
    <scope>NUCLEOTIDE SEQUENCE [LARGE SCALE GENOMIC DNA]</scope>
    <source>
        <strain evidence="2 3">Zhejiang</strain>
    </source>
</reference>
<gene>
    <name evidence="2" type="ORF">ANCDUO_06245</name>
</gene>
<name>A0A0C2H237_9BILA</name>
<organism evidence="2 3">
    <name type="scientific">Ancylostoma duodenale</name>
    <dbReference type="NCBI Taxonomy" id="51022"/>
    <lineage>
        <taxon>Eukaryota</taxon>
        <taxon>Metazoa</taxon>
        <taxon>Ecdysozoa</taxon>
        <taxon>Nematoda</taxon>
        <taxon>Chromadorea</taxon>
        <taxon>Rhabditida</taxon>
        <taxon>Rhabditina</taxon>
        <taxon>Rhabditomorpha</taxon>
        <taxon>Strongyloidea</taxon>
        <taxon>Ancylostomatidae</taxon>
        <taxon>Ancylostomatinae</taxon>
        <taxon>Ancylostoma</taxon>
    </lineage>
</organism>
<keyword evidence="3" id="KW-1185">Reference proteome</keyword>
<evidence type="ECO:0000313" key="2">
    <source>
        <dbReference type="EMBL" id="KIH63451.1"/>
    </source>
</evidence>
<dbReference type="OrthoDB" id="5869997at2759"/>
<accession>A0A0C2H237</accession>
<proteinExistence type="predicted"/>
<feature type="region of interest" description="Disordered" evidence="1">
    <location>
        <begin position="80"/>
        <end position="110"/>
    </location>
</feature>
<protein>
    <submittedName>
        <fullName evidence="2">Uncharacterized protein</fullName>
    </submittedName>
</protein>
<sequence length="144" mass="16688">MQARTEEELKEANRKYAKLDIIVKKSCRCDKKDWLMQKGGEPRRPRIVETHKDRSEKPLMTVEEQGERWMQHFREVLNQPDPSETYNFGYEEEPFDDSNVSTGDTSIEETETAARGLRIAKAPGLDKITAELLKSSGRMLAERE</sequence>
<evidence type="ECO:0000256" key="1">
    <source>
        <dbReference type="SAM" id="MobiDB-lite"/>
    </source>
</evidence>
<dbReference type="AlphaFoldDB" id="A0A0C2H237"/>
<dbReference type="EMBL" id="KN728648">
    <property type="protein sequence ID" value="KIH63451.1"/>
    <property type="molecule type" value="Genomic_DNA"/>
</dbReference>
<evidence type="ECO:0000313" key="3">
    <source>
        <dbReference type="Proteomes" id="UP000054047"/>
    </source>
</evidence>
<dbReference type="Proteomes" id="UP000054047">
    <property type="component" value="Unassembled WGS sequence"/>
</dbReference>